<organism evidence="2 3">
    <name type="scientific">Plakobranchus ocellatus</name>
    <dbReference type="NCBI Taxonomy" id="259542"/>
    <lineage>
        <taxon>Eukaryota</taxon>
        <taxon>Metazoa</taxon>
        <taxon>Spiralia</taxon>
        <taxon>Lophotrochozoa</taxon>
        <taxon>Mollusca</taxon>
        <taxon>Gastropoda</taxon>
        <taxon>Heterobranchia</taxon>
        <taxon>Euthyneura</taxon>
        <taxon>Panpulmonata</taxon>
        <taxon>Sacoglossa</taxon>
        <taxon>Placobranchoidea</taxon>
        <taxon>Plakobranchidae</taxon>
        <taxon>Plakobranchus</taxon>
    </lineage>
</organism>
<proteinExistence type="predicted"/>
<dbReference type="EMBL" id="BLXT01007037">
    <property type="protein sequence ID" value="GFO36019.1"/>
    <property type="molecule type" value="Genomic_DNA"/>
</dbReference>
<sequence>MNKWKMKWYGHVTQSHGLAKTFLQGTEHGMRRRGRPKKRWENNISEWRGLKLHDALREAENRERWRRLVGKPPMASQRSRRLRD</sequence>
<gene>
    <name evidence="2" type="ORF">PoB_006252400</name>
</gene>
<evidence type="ECO:0000313" key="2">
    <source>
        <dbReference type="EMBL" id="GFO36019.1"/>
    </source>
</evidence>
<dbReference type="AlphaFoldDB" id="A0AAV4CVU3"/>
<feature type="region of interest" description="Disordered" evidence="1">
    <location>
        <begin position="65"/>
        <end position="84"/>
    </location>
</feature>
<name>A0AAV4CVU3_9GAST</name>
<comment type="caution">
    <text evidence="2">The sequence shown here is derived from an EMBL/GenBank/DDBJ whole genome shotgun (WGS) entry which is preliminary data.</text>
</comment>
<accession>A0AAV4CVU3</accession>
<dbReference type="Proteomes" id="UP000735302">
    <property type="component" value="Unassembled WGS sequence"/>
</dbReference>
<reference evidence="2 3" key="1">
    <citation type="journal article" date="2021" name="Elife">
        <title>Chloroplast acquisition without the gene transfer in kleptoplastic sea slugs, Plakobranchus ocellatus.</title>
        <authorList>
            <person name="Maeda T."/>
            <person name="Takahashi S."/>
            <person name="Yoshida T."/>
            <person name="Shimamura S."/>
            <person name="Takaki Y."/>
            <person name="Nagai Y."/>
            <person name="Toyoda A."/>
            <person name="Suzuki Y."/>
            <person name="Arimoto A."/>
            <person name="Ishii H."/>
            <person name="Satoh N."/>
            <person name="Nishiyama T."/>
            <person name="Hasebe M."/>
            <person name="Maruyama T."/>
            <person name="Minagawa J."/>
            <person name="Obokata J."/>
            <person name="Shigenobu S."/>
        </authorList>
    </citation>
    <scope>NUCLEOTIDE SEQUENCE [LARGE SCALE GENOMIC DNA]</scope>
</reference>
<keyword evidence="3" id="KW-1185">Reference proteome</keyword>
<protein>
    <submittedName>
        <fullName evidence="2">Uncharacterized protein</fullName>
    </submittedName>
</protein>
<evidence type="ECO:0000256" key="1">
    <source>
        <dbReference type="SAM" id="MobiDB-lite"/>
    </source>
</evidence>
<evidence type="ECO:0000313" key="3">
    <source>
        <dbReference type="Proteomes" id="UP000735302"/>
    </source>
</evidence>